<comment type="caution">
    <text evidence="1">The sequence shown here is derived from an EMBL/GenBank/DDBJ whole genome shotgun (WGS) entry which is preliminary data.</text>
</comment>
<dbReference type="EMBL" id="JACRUJ010000005">
    <property type="protein sequence ID" value="MBC5842624.1"/>
    <property type="molecule type" value="Genomic_DNA"/>
</dbReference>
<evidence type="ECO:0000313" key="1">
    <source>
        <dbReference type="EMBL" id="MBC5842624.1"/>
    </source>
</evidence>
<keyword evidence="2" id="KW-1185">Reference proteome</keyword>
<dbReference type="Proteomes" id="UP000629963">
    <property type="component" value="Unassembled WGS sequence"/>
</dbReference>
<organism evidence="1 2">
    <name type="scientific">Flavobacterium kayseriense</name>
    <dbReference type="NCBI Taxonomy" id="2764714"/>
    <lineage>
        <taxon>Bacteria</taxon>
        <taxon>Pseudomonadati</taxon>
        <taxon>Bacteroidota</taxon>
        <taxon>Flavobacteriia</taxon>
        <taxon>Flavobacteriales</taxon>
        <taxon>Flavobacteriaceae</taxon>
        <taxon>Flavobacterium</taxon>
    </lineage>
</organism>
<accession>A0ABR7JAR9</accession>
<reference evidence="1 2" key="1">
    <citation type="submission" date="2020-08" db="EMBL/GenBank/DDBJ databases">
        <title>Description of novel Flavobacterium F-380 isolate.</title>
        <authorList>
            <person name="Saticioglu I.B."/>
            <person name="Duman M."/>
            <person name="Altun S."/>
        </authorList>
    </citation>
    <scope>NUCLEOTIDE SEQUENCE [LARGE SCALE GENOMIC DNA]</scope>
    <source>
        <strain evidence="1 2">F-380</strain>
    </source>
</reference>
<evidence type="ECO:0000313" key="2">
    <source>
        <dbReference type="Proteomes" id="UP000629963"/>
    </source>
</evidence>
<name>A0ABR7JAR9_9FLAO</name>
<protein>
    <submittedName>
        <fullName evidence="1">Uncharacterized protein</fullName>
    </submittedName>
</protein>
<gene>
    <name evidence="1" type="ORF">H8R23_14515</name>
</gene>
<dbReference type="RefSeq" id="WP_187011117.1">
    <property type="nucleotide sequence ID" value="NZ_JACRUI010000005.1"/>
</dbReference>
<sequence>MKPTKEGQIAKFHTPLAGENPEQLYVVLEVIQDDERPRADIQALNTGLPFPPINKVRLDDLEVVEVSTQDLIGHYVTINKTDYSQVEGRVSKVSEQKIVVDLSKGVHGTETNVWLTVIDNNGVEHLGTLFVNPE</sequence>
<proteinExistence type="predicted"/>